<name>A0A921TA74_9PSED</name>
<protein>
    <submittedName>
        <fullName evidence="2">YeaH/YhbH family protein</fullName>
    </submittedName>
</protein>
<reference evidence="2" key="1">
    <citation type="journal article" date="2021" name="PeerJ">
        <title>Extensive microbial diversity within the chicken gut microbiome revealed by metagenomics and culture.</title>
        <authorList>
            <person name="Gilroy R."/>
            <person name="Ravi A."/>
            <person name="Getino M."/>
            <person name="Pursley I."/>
            <person name="Horton D.L."/>
            <person name="Alikhan N.F."/>
            <person name="Baker D."/>
            <person name="Gharbi K."/>
            <person name="Hall N."/>
            <person name="Watson M."/>
            <person name="Adriaenssens E.M."/>
            <person name="Foster-Nyarko E."/>
            <person name="Jarju S."/>
            <person name="Secka A."/>
            <person name="Antonio M."/>
            <person name="Oren A."/>
            <person name="Chaudhuri R.R."/>
            <person name="La Ragione R."/>
            <person name="Hildebrand F."/>
            <person name="Pallen M.J."/>
        </authorList>
    </citation>
    <scope>NUCLEOTIDE SEQUENCE</scope>
    <source>
        <strain evidence="2">ChiSjej2B20-17149</strain>
    </source>
</reference>
<organism evidence="2 3">
    <name type="scientific">Pseudomonas lactis</name>
    <dbReference type="NCBI Taxonomy" id="1615674"/>
    <lineage>
        <taxon>Bacteria</taxon>
        <taxon>Pseudomonadati</taxon>
        <taxon>Pseudomonadota</taxon>
        <taxon>Gammaproteobacteria</taxon>
        <taxon>Pseudomonadales</taxon>
        <taxon>Pseudomonadaceae</taxon>
        <taxon>Pseudomonas</taxon>
    </lineage>
</organism>
<dbReference type="RefSeq" id="WP_278918221.1">
    <property type="nucleotide sequence ID" value="NZ_DYTS01000401.1"/>
</dbReference>
<evidence type="ECO:0000313" key="2">
    <source>
        <dbReference type="EMBL" id="HJH21572.1"/>
    </source>
</evidence>
<gene>
    <name evidence="2" type="ORF">K8W20_23060</name>
</gene>
<proteinExistence type="predicted"/>
<dbReference type="Proteomes" id="UP000752172">
    <property type="component" value="Unassembled WGS sequence"/>
</dbReference>
<dbReference type="PANTHER" id="PTHR30510">
    <property type="entry name" value="UPF0229 PROTEIN YEAH"/>
    <property type="match status" value="1"/>
</dbReference>
<dbReference type="EMBL" id="DYTS01000401">
    <property type="protein sequence ID" value="HJH21572.1"/>
    <property type="molecule type" value="Genomic_DNA"/>
</dbReference>
<dbReference type="PANTHER" id="PTHR30510:SF2">
    <property type="entry name" value="UPF0229 PROTEIN YEAH"/>
    <property type="match status" value="1"/>
</dbReference>
<comment type="caution">
    <text evidence="2">The sequence shown here is derived from an EMBL/GenBank/DDBJ whole genome shotgun (WGS) entry which is preliminary data.</text>
</comment>
<feature type="region of interest" description="Disordered" evidence="1">
    <location>
        <begin position="46"/>
        <end position="83"/>
    </location>
</feature>
<evidence type="ECO:0000313" key="3">
    <source>
        <dbReference type="Proteomes" id="UP000752172"/>
    </source>
</evidence>
<evidence type="ECO:0000256" key="1">
    <source>
        <dbReference type="SAM" id="MobiDB-lite"/>
    </source>
</evidence>
<sequence>MSYVIDRRLNGKNKSTVNRQRFLRRYRDHIKKAVEEAVSRRSITDMEHGEQISIPGRDIDEPVLHHGRGGKQTVVHPGNKEFT</sequence>
<dbReference type="Pfam" id="PF04285">
    <property type="entry name" value="DUF444"/>
    <property type="match status" value="1"/>
</dbReference>
<dbReference type="AlphaFoldDB" id="A0A921TA74"/>
<dbReference type="InterPro" id="IPR006698">
    <property type="entry name" value="UPF0229"/>
</dbReference>
<feature type="non-terminal residue" evidence="2">
    <location>
        <position position="83"/>
    </location>
</feature>
<reference evidence="2" key="2">
    <citation type="submission" date="2021-09" db="EMBL/GenBank/DDBJ databases">
        <authorList>
            <person name="Gilroy R."/>
        </authorList>
    </citation>
    <scope>NUCLEOTIDE SEQUENCE</scope>
    <source>
        <strain evidence="2">ChiSjej2B20-17149</strain>
    </source>
</reference>
<accession>A0A921TA74</accession>